<evidence type="ECO:0000313" key="2">
    <source>
        <dbReference type="EMBL" id="KAJ6852855.1"/>
    </source>
</evidence>
<protein>
    <submittedName>
        <fullName evidence="2">Uncharacterized protein</fullName>
    </submittedName>
</protein>
<reference evidence="2" key="1">
    <citation type="journal article" date="2023" name="GigaByte">
        <title>Genome assembly of the bearded iris, Iris pallida Lam.</title>
        <authorList>
            <person name="Bruccoleri R.E."/>
            <person name="Oakeley E.J."/>
            <person name="Faust A.M.E."/>
            <person name="Altorfer M."/>
            <person name="Dessus-Babus S."/>
            <person name="Burckhardt D."/>
            <person name="Oertli M."/>
            <person name="Naumann U."/>
            <person name="Petersen F."/>
            <person name="Wong J."/>
        </authorList>
    </citation>
    <scope>NUCLEOTIDE SEQUENCE</scope>
    <source>
        <strain evidence="2">GSM-AAB239-AS_SAM_17_03QT</strain>
    </source>
</reference>
<feature type="region of interest" description="Disordered" evidence="1">
    <location>
        <begin position="47"/>
        <end position="93"/>
    </location>
</feature>
<reference evidence="2" key="2">
    <citation type="submission" date="2023-04" db="EMBL/GenBank/DDBJ databases">
        <authorList>
            <person name="Bruccoleri R.E."/>
            <person name="Oakeley E.J."/>
            <person name="Faust A.-M."/>
            <person name="Dessus-Babus S."/>
            <person name="Altorfer M."/>
            <person name="Burckhardt D."/>
            <person name="Oertli M."/>
            <person name="Naumann U."/>
            <person name="Petersen F."/>
            <person name="Wong J."/>
        </authorList>
    </citation>
    <scope>NUCLEOTIDE SEQUENCE</scope>
    <source>
        <strain evidence="2">GSM-AAB239-AS_SAM_17_03QT</strain>
        <tissue evidence="2">Leaf</tissue>
    </source>
</reference>
<feature type="region of interest" description="Disordered" evidence="1">
    <location>
        <begin position="1"/>
        <end position="26"/>
    </location>
</feature>
<comment type="caution">
    <text evidence="2">The sequence shown here is derived from an EMBL/GenBank/DDBJ whole genome shotgun (WGS) entry which is preliminary data.</text>
</comment>
<accession>A0AAX6IKE0</accession>
<dbReference type="Proteomes" id="UP001140949">
    <property type="component" value="Unassembled WGS sequence"/>
</dbReference>
<sequence length="165" mass="17989">MSADTPAPVSSSASPPPSSSPAEPVICPVPSSYHPSILHPPSFCAAVVQPPAPPPLPPSPGDPVTQWTSPPPPIPLSAPPRRMPPRPPIPRRFPLLSPLRLQLRRRGPSRQRLASLRWRPRVWLPSSVEPDGTTSGVSIPRSLERRPSLSLHQRSRLWSRLFVGL</sequence>
<feature type="compositionally biased region" description="Low complexity" evidence="1">
    <location>
        <begin position="1"/>
        <end position="13"/>
    </location>
</feature>
<proteinExistence type="predicted"/>
<evidence type="ECO:0000256" key="1">
    <source>
        <dbReference type="SAM" id="MobiDB-lite"/>
    </source>
</evidence>
<organism evidence="2 3">
    <name type="scientific">Iris pallida</name>
    <name type="common">Sweet iris</name>
    <dbReference type="NCBI Taxonomy" id="29817"/>
    <lineage>
        <taxon>Eukaryota</taxon>
        <taxon>Viridiplantae</taxon>
        <taxon>Streptophyta</taxon>
        <taxon>Embryophyta</taxon>
        <taxon>Tracheophyta</taxon>
        <taxon>Spermatophyta</taxon>
        <taxon>Magnoliopsida</taxon>
        <taxon>Liliopsida</taxon>
        <taxon>Asparagales</taxon>
        <taxon>Iridaceae</taxon>
        <taxon>Iridoideae</taxon>
        <taxon>Irideae</taxon>
        <taxon>Iris</taxon>
    </lineage>
</organism>
<feature type="compositionally biased region" description="Pro residues" evidence="1">
    <location>
        <begin position="69"/>
        <end position="91"/>
    </location>
</feature>
<keyword evidence="3" id="KW-1185">Reference proteome</keyword>
<dbReference type="EMBL" id="JANAVB010001400">
    <property type="protein sequence ID" value="KAJ6852855.1"/>
    <property type="molecule type" value="Genomic_DNA"/>
</dbReference>
<evidence type="ECO:0000313" key="3">
    <source>
        <dbReference type="Proteomes" id="UP001140949"/>
    </source>
</evidence>
<dbReference type="AlphaFoldDB" id="A0AAX6IKE0"/>
<name>A0AAX6IKE0_IRIPA</name>
<feature type="compositionally biased region" description="Pro residues" evidence="1">
    <location>
        <begin position="50"/>
        <end position="61"/>
    </location>
</feature>
<gene>
    <name evidence="2" type="ORF">M6B38_252645</name>
</gene>